<protein>
    <submittedName>
        <fullName evidence="4">RNA-binding protein 33</fullName>
    </submittedName>
</protein>
<sequence>MAQGRPMSRHGRYEPFIGMQVEEAEAQDFYKRTDYNSPRYASPRPKSGYRRRKSPPADYDQFARVPSSRDQHREDPPARPMSRIGMDGHSSGSHHHHHQSLEDSDDSFSPSPPSQPHGSPTSPPRHVHKSKAGPERPPSASSRRPQSGRPQSANIRSARVRYVEQTPNQFEEEDDLPDMSGVRPPSSFSKYRLLPAIGTPTPLDLDDGPPSTYLYNEIDEPRPPSRHQTPTSHRPPSQQHQSYHLPSAPEQPPPPQLARRTGGVGKSSRVSSAVSDISVISTKASSRMQNHHYNDDLHNLKAEGVERLDLSQLDKPLSDSVRRKKISASGSSPAHKPKTSSSTANAGAKHNAKAHVDLYDGDDDDSDTVQTSSSRKNTETTSNRPPRSASVVKQPVIIPSPDHPPDREILLAIKLPTDSTRHQRYFKCKETLQSIVEFAEELAGQDLGGYILVSSAPKMVYSDLELSIDAAGLEDKTVLHLEEGD</sequence>
<feature type="region of interest" description="Disordered" evidence="1">
    <location>
        <begin position="310"/>
        <end position="393"/>
    </location>
</feature>
<feature type="compositionally biased region" description="Basic and acidic residues" evidence="1">
    <location>
        <begin position="67"/>
        <end position="77"/>
    </location>
</feature>
<accession>A0ABM0K6B4</accession>
<evidence type="ECO:0000259" key="2">
    <source>
        <dbReference type="PROSITE" id="PS50033"/>
    </source>
</evidence>
<feature type="domain" description="UBX" evidence="2">
    <location>
        <begin position="404"/>
        <end position="481"/>
    </location>
</feature>
<dbReference type="Proteomes" id="UP000694888">
    <property type="component" value="Unplaced"/>
</dbReference>
<feature type="compositionally biased region" description="Low complexity" evidence="1">
    <location>
        <begin position="138"/>
        <end position="152"/>
    </location>
</feature>
<dbReference type="Pfam" id="PF00789">
    <property type="entry name" value="UBX"/>
    <property type="match status" value="1"/>
</dbReference>
<keyword evidence="3" id="KW-1185">Reference proteome</keyword>
<feature type="region of interest" description="Disordered" evidence="1">
    <location>
        <begin position="28"/>
        <end position="276"/>
    </location>
</feature>
<dbReference type="InterPro" id="IPR029071">
    <property type="entry name" value="Ubiquitin-like_domsf"/>
</dbReference>
<evidence type="ECO:0000313" key="3">
    <source>
        <dbReference type="Proteomes" id="UP000694888"/>
    </source>
</evidence>
<dbReference type="PROSITE" id="PS50033">
    <property type="entry name" value="UBX"/>
    <property type="match status" value="1"/>
</dbReference>
<reference evidence="4" key="1">
    <citation type="submission" date="2025-08" db="UniProtKB">
        <authorList>
            <consortium name="RefSeq"/>
        </authorList>
    </citation>
    <scope>IDENTIFICATION</scope>
</reference>
<gene>
    <name evidence="4" type="primary">LOC101849967</name>
</gene>
<proteinExistence type="predicted"/>
<dbReference type="RefSeq" id="XP_005109742.2">
    <property type="nucleotide sequence ID" value="XM_005109685.3"/>
</dbReference>
<name>A0ABM0K6B4_APLCA</name>
<evidence type="ECO:0000313" key="4">
    <source>
        <dbReference type="RefSeq" id="XP_005109742.2"/>
    </source>
</evidence>
<feature type="compositionally biased region" description="Low complexity" evidence="1">
    <location>
        <begin position="267"/>
        <end position="276"/>
    </location>
</feature>
<feature type="compositionally biased region" description="Polar residues" evidence="1">
    <location>
        <begin position="226"/>
        <end position="244"/>
    </location>
</feature>
<dbReference type="SUPFAM" id="SSF54236">
    <property type="entry name" value="Ubiquitin-like"/>
    <property type="match status" value="1"/>
</dbReference>
<dbReference type="InterPro" id="IPR001012">
    <property type="entry name" value="UBX_dom"/>
</dbReference>
<organism evidence="3 4">
    <name type="scientific">Aplysia californica</name>
    <name type="common">California sea hare</name>
    <dbReference type="NCBI Taxonomy" id="6500"/>
    <lineage>
        <taxon>Eukaryota</taxon>
        <taxon>Metazoa</taxon>
        <taxon>Spiralia</taxon>
        <taxon>Lophotrochozoa</taxon>
        <taxon>Mollusca</taxon>
        <taxon>Gastropoda</taxon>
        <taxon>Heterobranchia</taxon>
        <taxon>Euthyneura</taxon>
        <taxon>Tectipleura</taxon>
        <taxon>Aplysiida</taxon>
        <taxon>Aplysioidea</taxon>
        <taxon>Aplysiidae</taxon>
        <taxon>Aplysia</taxon>
    </lineage>
</organism>
<dbReference type="GeneID" id="101849967"/>
<feature type="compositionally biased region" description="Polar residues" evidence="1">
    <location>
        <begin position="368"/>
        <end position="385"/>
    </location>
</feature>
<dbReference type="Gene3D" id="3.10.20.90">
    <property type="entry name" value="Phosphatidylinositol 3-kinase Catalytic Subunit, Chain A, domain 1"/>
    <property type="match status" value="1"/>
</dbReference>
<evidence type="ECO:0000256" key="1">
    <source>
        <dbReference type="SAM" id="MobiDB-lite"/>
    </source>
</evidence>